<organism evidence="10">
    <name type="scientific">Helicosporidium sp. subsp. Simulium jonesii</name>
    <name type="common">Green alga</name>
    <dbReference type="NCBI Taxonomy" id="145475"/>
    <lineage>
        <taxon>Eukaryota</taxon>
        <taxon>Viridiplantae</taxon>
        <taxon>Chlorophyta</taxon>
        <taxon>core chlorophytes</taxon>
        <taxon>Trebouxiophyceae</taxon>
        <taxon>Chlorellales</taxon>
        <taxon>Chlorellaceae</taxon>
        <taxon>Helicosporidium</taxon>
    </lineage>
</organism>
<keyword evidence="2 8" id="KW-0813">Transport</keyword>
<dbReference type="EMBL" id="AY596491">
    <property type="protein sequence ID" value="AAU93929.1"/>
    <property type="molecule type" value="mRNA"/>
</dbReference>
<dbReference type="FunFam" id="3.10.20.30:FF:000014">
    <property type="entry name" value="Ferredoxin"/>
    <property type="match status" value="1"/>
</dbReference>
<dbReference type="Pfam" id="PF00111">
    <property type="entry name" value="Fer2"/>
    <property type="match status" value="1"/>
</dbReference>
<dbReference type="InterPro" id="IPR006058">
    <property type="entry name" value="2Fe2S_fd_BS"/>
</dbReference>
<evidence type="ECO:0000256" key="2">
    <source>
        <dbReference type="ARBA" id="ARBA00022448"/>
    </source>
</evidence>
<dbReference type="GO" id="GO:0046872">
    <property type="term" value="F:metal ion binding"/>
    <property type="evidence" value="ECO:0007669"/>
    <property type="project" value="UniProtKB-KW"/>
</dbReference>
<dbReference type="GO" id="GO:0009055">
    <property type="term" value="F:electron transfer activity"/>
    <property type="evidence" value="ECO:0007669"/>
    <property type="project" value="InterPro"/>
</dbReference>
<reference evidence="10" key="1">
    <citation type="journal article" date="2004" name="Eukaryot. Cell">
        <title>Nucleus-encoded genes for plastid-targeted proteins in Helicosporidium: functional diversity of a cryptic plastid in a parasitic alga.</title>
        <authorList>
            <person name="de Koning A.P."/>
            <person name="Keeling P.J."/>
        </authorList>
    </citation>
    <scope>NUCLEOTIDE SEQUENCE</scope>
</reference>
<dbReference type="SUPFAM" id="SSF54292">
    <property type="entry name" value="2Fe-2S ferredoxin-like"/>
    <property type="match status" value="1"/>
</dbReference>
<evidence type="ECO:0000256" key="7">
    <source>
        <dbReference type="ARBA" id="ARBA00023014"/>
    </source>
</evidence>
<dbReference type="PROSITE" id="PS51085">
    <property type="entry name" value="2FE2S_FER_2"/>
    <property type="match status" value="1"/>
</dbReference>
<dbReference type="PANTHER" id="PTHR43112">
    <property type="entry name" value="FERREDOXIN"/>
    <property type="match status" value="1"/>
</dbReference>
<dbReference type="GO" id="GO:0051537">
    <property type="term" value="F:2 iron, 2 sulfur cluster binding"/>
    <property type="evidence" value="ECO:0007669"/>
    <property type="project" value="UniProtKB-KW"/>
</dbReference>
<accession>Q5YBD4</accession>
<dbReference type="InterPro" id="IPR001041">
    <property type="entry name" value="2Fe-2S_ferredoxin-type"/>
</dbReference>
<evidence type="ECO:0000256" key="1">
    <source>
        <dbReference type="ARBA" id="ARBA00007874"/>
    </source>
</evidence>
<dbReference type="Gene3D" id="3.10.20.30">
    <property type="match status" value="1"/>
</dbReference>
<protein>
    <recommendedName>
        <fullName evidence="8">Ferredoxin</fullName>
    </recommendedName>
</protein>
<proteinExistence type="evidence at transcript level"/>
<dbReference type="AlphaFoldDB" id="Q5YBD4"/>
<dbReference type="GO" id="GO:0022900">
    <property type="term" value="P:electron transport chain"/>
    <property type="evidence" value="ECO:0007669"/>
    <property type="project" value="InterPro"/>
</dbReference>
<feature type="domain" description="2Fe-2S ferredoxin-type" evidence="9">
    <location>
        <begin position="46"/>
        <end position="137"/>
    </location>
</feature>
<dbReference type="InterPro" id="IPR012675">
    <property type="entry name" value="Beta-grasp_dom_sf"/>
</dbReference>
<evidence type="ECO:0000313" key="10">
    <source>
        <dbReference type="EMBL" id="AAU93929.1"/>
    </source>
</evidence>
<comment type="similarity">
    <text evidence="1 8">Belongs to the 2Fe2S plant-type ferredoxin family.</text>
</comment>
<evidence type="ECO:0000256" key="3">
    <source>
        <dbReference type="ARBA" id="ARBA00022714"/>
    </source>
</evidence>
<keyword evidence="8" id="KW-0150">Chloroplast</keyword>
<dbReference type="NCBIfam" id="TIGR02008">
    <property type="entry name" value="fdx_plant"/>
    <property type="match status" value="1"/>
</dbReference>
<dbReference type="InterPro" id="IPR036010">
    <property type="entry name" value="2Fe-2S_ferredoxin-like_sf"/>
</dbReference>
<keyword evidence="8" id="KW-0934">Plastid</keyword>
<comment type="cofactor">
    <cofactor evidence="8">
        <name>[2Fe-2S] cluster</name>
        <dbReference type="ChEBI" id="CHEBI:190135"/>
    </cofactor>
    <text evidence="8">Binds 1 [2Fe-2S] cluster.</text>
</comment>
<dbReference type="PANTHER" id="PTHR43112:SF3">
    <property type="entry name" value="FERREDOXIN-2, CHLOROPLASTIC"/>
    <property type="match status" value="1"/>
</dbReference>
<dbReference type="InterPro" id="IPR010241">
    <property type="entry name" value="Fd_pln"/>
</dbReference>
<name>Q5YBD4_HELSJ</name>
<keyword evidence="4 8" id="KW-0479">Metal-binding</keyword>
<evidence type="ECO:0000256" key="8">
    <source>
        <dbReference type="RuleBase" id="RU364001"/>
    </source>
</evidence>
<keyword evidence="6 8" id="KW-0408">Iron</keyword>
<evidence type="ECO:0000256" key="4">
    <source>
        <dbReference type="ARBA" id="ARBA00022723"/>
    </source>
</evidence>
<evidence type="ECO:0000259" key="9">
    <source>
        <dbReference type="PROSITE" id="PS51085"/>
    </source>
</evidence>
<dbReference type="PROSITE" id="PS00197">
    <property type="entry name" value="2FE2S_FER_1"/>
    <property type="match status" value="1"/>
</dbReference>
<sequence>MAALMATVATRPMPLAPVAIRARSALTSQLRYLSAPVRHQKVRASYKITFKMPENEEETIEAPEDQYILDAADDAGLDLPYSCRSGTCSTCLGRVVEGSVDQSDQSFLDDDQMGKGYSLLCVAYPTSDLVIETHKEEELY</sequence>
<evidence type="ECO:0000256" key="6">
    <source>
        <dbReference type="ARBA" id="ARBA00023004"/>
    </source>
</evidence>
<dbReference type="GO" id="GO:0009507">
    <property type="term" value="C:chloroplast"/>
    <property type="evidence" value="ECO:0007669"/>
    <property type="project" value="UniProtKB-SubCell"/>
</dbReference>
<keyword evidence="3 8" id="KW-0001">2Fe-2S</keyword>
<comment type="subcellular location">
    <subcellularLocation>
        <location evidence="8">Plastid</location>
        <location evidence="8">Chloroplast</location>
    </subcellularLocation>
</comment>
<keyword evidence="5 8" id="KW-0249">Electron transport</keyword>
<keyword evidence="7 8" id="KW-0411">Iron-sulfur</keyword>
<evidence type="ECO:0000256" key="5">
    <source>
        <dbReference type="ARBA" id="ARBA00022982"/>
    </source>
</evidence>
<dbReference type="CDD" id="cd00207">
    <property type="entry name" value="fer2"/>
    <property type="match status" value="1"/>
</dbReference>
<comment type="function">
    <text evidence="8">Ferredoxins are iron-sulfur proteins that transfer electrons in a wide variety of metabolic reactions.</text>
</comment>